<dbReference type="AlphaFoldDB" id="A0A2Z2L855"/>
<keyword evidence="5" id="KW-0472">Membrane</keyword>
<sequence length="150" mass="16867">MPCGFVVDTIVRVYGLSVARLFLFFFLCMPLPCYAASFAVDDRLLSKGMESRADRIFRLTKCLVCSGESLRDSQAQFAVNMRELIRGEILNGRTDDEILAGLRDRYGQQILSVTPYEGYTRLLWVLPLLAPVVLGALMFVKLVHVGSRQV</sequence>
<evidence type="ECO:0000256" key="2">
    <source>
        <dbReference type="ARBA" id="ARBA00022617"/>
    </source>
</evidence>
<dbReference type="InterPro" id="IPR038297">
    <property type="entry name" value="CcmH/CycL/NrfF/Ccl2_sf"/>
</dbReference>
<dbReference type="Proteomes" id="UP000259762">
    <property type="component" value="Chromosome"/>
</dbReference>
<feature type="domain" description="CcmH/CycL/Ccl2/NrfF N-terminal" evidence="6">
    <location>
        <begin position="27"/>
        <end position="143"/>
    </location>
</feature>
<dbReference type="GO" id="GO:0046872">
    <property type="term" value="F:metal ion binding"/>
    <property type="evidence" value="ECO:0007669"/>
    <property type="project" value="UniProtKB-KW"/>
</dbReference>
<evidence type="ECO:0000313" key="7">
    <source>
        <dbReference type="EMBL" id="ASI47688.1"/>
    </source>
</evidence>
<dbReference type="PANTHER" id="PTHR47601:SF1">
    <property type="entry name" value="CYTOCHROME C-TYPE BIOGENESIS CCMH-LIKE MITOCHONDRIAL PROTEIN"/>
    <property type="match status" value="1"/>
</dbReference>
<comment type="function">
    <text evidence="5">Possible subunit of a heme lyase.</text>
</comment>
<evidence type="ECO:0000256" key="3">
    <source>
        <dbReference type="ARBA" id="ARBA00022723"/>
    </source>
</evidence>
<dbReference type="EMBL" id="CP015994">
    <property type="protein sequence ID" value="ASI47688.1"/>
    <property type="molecule type" value="Genomic_DNA"/>
</dbReference>
<evidence type="ECO:0000313" key="8">
    <source>
        <dbReference type="Proteomes" id="UP000259762"/>
    </source>
</evidence>
<keyword evidence="5" id="KW-0812">Transmembrane</keyword>
<dbReference type="CDD" id="cd16378">
    <property type="entry name" value="CcmH_N"/>
    <property type="match status" value="1"/>
</dbReference>
<feature type="transmembrane region" description="Helical" evidence="5">
    <location>
        <begin position="122"/>
        <end position="143"/>
    </location>
</feature>
<accession>A0A2Z2L855</accession>
<dbReference type="Pfam" id="PF03918">
    <property type="entry name" value="CcmH"/>
    <property type="match status" value="1"/>
</dbReference>
<reference evidence="8" key="1">
    <citation type="submission" date="2018-06" db="EMBL/GenBank/DDBJ databases">
        <title>The Anaplasma ovis genome reveals a high proportion of pseudogenes.</title>
        <authorList>
            <person name="Liu Z."/>
            <person name="Peasley A.M."/>
            <person name="Yang J."/>
            <person name="Li Y."/>
            <person name="Guan G."/>
            <person name="Luo J."/>
            <person name="Yin H."/>
            <person name="Brayton K.A."/>
        </authorList>
    </citation>
    <scope>NUCLEOTIDE SEQUENCE [LARGE SCALE GENOMIC DNA]</scope>
    <source>
        <strain evidence="8">Haibei</strain>
    </source>
</reference>
<dbReference type="KEGG" id="aoh:AOV_02300"/>
<dbReference type="OrthoDB" id="9804975at2"/>
<keyword evidence="4 5" id="KW-0408">Iron</keyword>
<evidence type="ECO:0000256" key="5">
    <source>
        <dbReference type="RuleBase" id="RU364112"/>
    </source>
</evidence>
<organism evidence="7 8">
    <name type="scientific">Anaplasma ovis str. Haibei</name>
    <dbReference type="NCBI Taxonomy" id="1248439"/>
    <lineage>
        <taxon>Bacteria</taxon>
        <taxon>Pseudomonadati</taxon>
        <taxon>Pseudomonadota</taxon>
        <taxon>Alphaproteobacteria</taxon>
        <taxon>Rickettsiales</taxon>
        <taxon>Anaplasmataceae</taxon>
        <taxon>Anaplasma</taxon>
    </lineage>
</organism>
<gene>
    <name evidence="7" type="ORF">AOV_02300</name>
</gene>
<proteinExistence type="inferred from homology"/>
<evidence type="ECO:0000259" key="6">
    <source>
        <dbReference type="Pfam" id="PF03918"/>
    </source>
</evidence>
<protein>
    <recommendedName>
        <fullName evidence="5">Cytochrome c-type biogenesis protein</fullName>
    </recommendedName>
</protein>
<reference evidence="7 8" key="2">
    <citation type="journal article" date="2019" name="BMC Genomics">
        <title>The Anaplasma ovis genome reveals a high proportion of pseudogenes.</title>
        <authorList>
            <person name="Liu Z."/>
            <person name="Peasley A.M."/>
            <person name="Yang J."/>
            <person name="Li Y."/>
            <person name="Guan G."/>
            <person name="Luo J."/>
            <person name="Yin H."/>
            <person name="Brayton K.A."/>
        </authorList>
    </citation>
    <scope>NUCLEOTIDE SEQUENCE [LARGE SCALE GENOMIC DNA]</scope>
    <source>
        <strain evidence="7 8">Haibei</strain>
    </source>
</reference>
<dbReference type="PANTHER" id="PTHR47601">
    <property type="match status" value="1"/>
</dbReference>
<feature type="transmembrane region" description="Helical" evidence="5">
    <location>
        <begin position="21"/>
        <end position="40"/>
    </location>
</feature>
<evidence type="ECO:0000256" key="1">
    <source>
        <dbReference type="ARBA" id="ARBA00010342"/>
    </source>
</evidence>
<name>A0A2Z2L855_9RICK</name>
<keyword evidence="5" id="KW-1133">Transmembrane helix</keyword>
<dbReference type="Gene3D" id="1.10.8.640">
    <property type="entry name" value="Cytochrome C biogenesis protein"/>
    <property type="match status" value="1"/>
</dbReference>
<keyword evidence="8" id="KW-1185">Reference proteome</keyword>
<keyword evidence="2 5" id="KW-0349">Heme</keyword>
<comment type="similarity">
    <text evidence="1 5">Belongs to the CcmH/CycL/Ccl2/NrfF family.</text>
</comment>
<keyword evidence="3 5" id="KW-0479">Metal-binding</keyword>
<evidence type="ECO:0000256" key="4">
    <source>
        <dbReference type="ARBA" id="ARBA00023004"/>
    </source>
</evidence>
<keyword evidence="5" id="KW-0732">Signal</keyword>
<dbReference type="InterPro" id="IPR005616">
    <property type="entry name" value="CcmH/CycL/Ccl2/NrfF_N"/>
</dbReference>